<comment type="caution">
    <text evidence="7">The sequence shown here is derived from an EMBL/GenBank/DDBJ whole genome shotgun (WGS) entry which is preliminary data.</text>
</comment>
<evidence type="ECO:0000256" key="5">
    <source>
        <dbReference type="ARBA" id="ARBA00023242"/>
    </source>
</evidence>
<reference evidence="7 8" key="1">
    <citation type="submission" date="2023-02" db="EMBL/GenBank/DDBJ databases">
        <title>LHISI_Scaffold_Assembly.</title>
        <authorList>
            <person name="Stuart O.P."/>
            <person name="Cleave R."/>
            <person name="Magrath M.J.L."/>
            <person name="Mikheyev A.S."/>
        </authorList>
    </citation>
    <scope>NUCLEOTIDE SEQUENCE [LARGE SCALE GENOMIC DNA]</scope>
    <source>
        <strain evidence="7">Daus_M_001</strain>
        <tissue evidence="7">Leg muscle</tissue>
    </source>
</reference>
<evidence type="ECO:0000256" key="2">
    <source>
        <dbReference type="ARBA" id="ARBA00022723"/>
    </source>
</evidence>
<keyword evidence="5" id="KW-0539">Nucleus</keyword>
<protein>
    <recommendedName>
        <fullName evidence="6">HAT C-terminal dimerisation domain-containing protein</fullName>
    </recommendedName>
</protein>
<dbReference type="InterPro" id="IPR012337">
    <property type="entry name" value="RNaseH-like_sf"/>
</dbReference>
<evidence type="ECO:0000313" key="7">
    <source>
        <dbReference type="EMBL" id="KAJ8879619.1"/>
    </source>
</evidence>
<comment type="subcellular location">
    <subcellularLocation>
        <location evidence="1">Nucleus</location>
    </subcellularLocation>
</comment>
<evidence type="ECO:0000259" key="6">
    <source>
        <dbReference type="Pfam" id="PF05699"/>
    </source>
</evidence>
<keyword evidence="4" id="KW-0862">Zinc</keyword>
<accession>A0ABQ9H5Q0</accession>
<dbReference type="PANTHER" id="PTHR46481:SF10">
    <property type="entry name" value="ZINC FINGER BED DOMAIN-CONTAINING PROTEIN 39"/>
    <property type="match status" value="1"/>
</dbReference>
<dbReference type="InterPro" id="IPR008906">
    <property type="entry name" value="HATC_C_dom"/>
</dbReference>
<dbReference type="Proteomes" id="UP001159363">
    <property type="component" value="Chromosome 6"/>
</dbReference>
<evidence type="ECO:0000256" key="3">
    <source>
        <dbReference type="ARBA" id="ARBA00022771"/>
    </source>
</evidence>
<evidence type="ECO:0000256" key="4">
    <source>
        <dbReference type="ARBA" id="ARBA00022833"/>
    </source>
</evidence>
<dbReference type="SUPFAM" id="SSF53098">
    <property type="entry name" value="Ribonuclease H-like"/>
    <property type="match status" value="1"/>
</dbReference>
<evidence type="ECO:0000256" key="1">
    <source>
        <dbReference type="ARBA" id="ARBA00004123"/>
    </source>
</evidence>
<evidence type="ECO:0000313" key="8">
    <source>
        <dbReference type="Proteomes" id="UP001159363"/>
    </source>
</evidence>
<dbReference type="Pfam" id="PF05699">
    <property type="entry name" value="Dimer_Tnp_hAT"/>
    <property type="match status" value="1"/>
</dbReference>
<gene>
    <name evidence="7" type="ORF">PR048_020227</name>
</gene>
<name>A0ABQ9H5Q0_9NEOP</name>
<organism evidence="7 8">
    <name type="scientific">Dryococelus australis</name>
    <dbReference type="NCBI Taxonomy" id="614101"/>
    <lineage>
        <taxon>Eukaryota</taxon>
        <taxon>Metazoa</taxon>
        <taxon>Ecdysozoa</taxon>
        <taxon>Arthropoda</taxon>
        <taxon>Hexapoda</taxon>
        <taxon>Insecta</taxon>
        <taxon>Pterygota</taxon>
        <taxon>Neoptera</taxon>
        <taxon>Polyneoptera</taxon>
        <taxon>Phasmatodea</taxon>
        <taxon>Verophasmatodea</taxon>
        <taxon>Anareolatae</taxon>
        <taxon>Phasmatidae</taxon>
        <taxon>Eurycanthinae</taxon>
        <taxon>Dryococelus</taxon>
    </lineage>
</organism>
<proteinExistence type="predicted"/>
<keyword evidence="3" id="KW-0863">Zinc-finger</keyword>
<keyword evidence="2" id="KW-0479">Metal-binding</keyword>
<keyword evidence="8" id="KW-1185">Reference proteome</keyword>
<dbReference type="PANTHER" id="PTHR46481">
    <property type="entry name" value="ZINC FINGER BED DOMAIN-CONTAINING PROTEIN 4"/>
    <property type="match status" value="1"/>
</dbReference>
<feature type="domain" description="HAT C-terminal dimerisation" evidence="6">
    <location>
        <begin position="154"/>
        <end position="230"/>
    </location>
</feature>
<dbReference type="EMBL" id="JARBHB010000007">
    <property type="protein sequence ID" value="KAJ8879619.1"/>
    <property type="molecule type" value="Genomic_DNA"/>
</dbReference>
<sequence>MVIIYMSLTCHFNGVYFTRQTVSLDVVPYNHMYHTAASIASLSQCPLENWGMQHKVHKSGTNGYGLIQTLVAEVDGLSTTRADLLHILKTQYIEMGSNQFYAVGILLYPRLKDTVFSSSEAADKVKQLLLAEMSKVDICIAMANFQKFQPSKFNLYFSENLFDTSINPLQYWKSAQHKSLRHVAKVTLSASCGSVTSERLFSTSGLLCNKKRSFINTEKLKQIVIVNKNLCYIAQ</sequence>
<dbReference type="InterPro" id="IPR052035">
    <property type="entry name" value="ZnF_BED_domain_contain"/>
</dbReference>